<organism evidence="1">
    <name type="scientific">Anguilla anguilla</name>
    <name type="common">European freshwater eel</name>
    <name type="synonym">Muraena anguilla</name>
    <dbReference type="NCBI Taxonomy" id="7936"/>
    <lineage>
        <taxon>Eukaryota</taxon>
        <taxon>Metazoa</taxon>
        <taxon>Chordata</taxon>
        <taxon>Craniata</taxon>
        <taxon>Vertebrata</taxon>
        <taxon>Euteleostomi</taxon>
        <taxon>Actinopterygii</taxon>
        <taxon>Neopterygii</taxon>
        <taxon>Teleostei</taxon>
        <taxon>Anguilliformes</taxon>
        <taxon>Anguillidae</taxon>
        <taxon>Anguilla</taxon>
    </lineage>
</organism>
<dbReference type="AlphaFoldDB" id="A0A0E9WNH7"/>
<accession>A0A0E9WNH7</accession>
<sequence length="56" mass="6704">MWYNINYSVVRLSRPLVRAVPIINMFLLVQGIQYKFWHEVTQHTVALQYPFTIHNG</sequence>
<proteinExistence type="predicted"/>
<dbReference type="EMBL" id="GBXM01016746">
    <property type="protein sequence ID" value="JAH91831.1"/>
    <property type="molecule type" value="Transcribed_RNA"/>
</dbReference>
<protein>
    <submittedName>
        <fullName evidence="1">Uncharacterized protein</fullName>
    </submittedName>
</protein>
<name>A0A0E9WNH7_ANGAN</name>
<evidence type="ECO:0000313" key="1">
    <source>
        <dbReference type="EMBL" id="JAH91831.1"/>
    </source>
</evidence>
<reference evidence="1" key="2">
    <citation type="journal article" date="2015" name="Fish Shellfish Immunol.">
        <title>Early steps in the European eel (Anguilla anguilla)-Vibrio vulnificus interaction in the gills: Role of the RtxA13 toxin.</title>
        <authorList>
            <person name="Callol A."/>
            <person name="Pajuelo D."/>
            <person name="Ebbesson L."/>
            <person name="Teles M."/>
            <person name="MacKenzie S."/>
            <person name="Amaro C."/>
        </authorList>
    </citation>
    <scope>NUCLEOTIDE SEQUENCE</scope>
</reference>
<reference evidence="1" key="1">
    <citation type="submission" date="2014-11" db="EMBL/GenBank/DDBJ databases">
        <authorList>
            <person name="Amaro Gonzalez C."/>
        </authorList>
    </citation>
    <scope>NUCLEOTIDE SEQUENCE</scope>
</reference>